<dbReference type="InterPro" id="IPR011009">
    <property type="entry name" value="Kinase-like_dom_sf"/>
</dbReference>
<evidence type="ECO:0008006" key="3">
    <source>
        <dbReference type="Google" id="ProtNLM"/>
    </source>
</evidence>
<dbReference type="RefSeq" id="WP_063356213.1">
    <property type="nucleotide sequence ID" value="NZ_AQHB01000049.1"/>
</dbReference>
<dbReference type="Pfam" id="PF02958">
    <property type="entry name" value="EcKL"/>
    <property type="match status" value="2"/>
</dbReference>
<dbReference type="InterPro" id="IPR004119">
    <property type="entry name" value="EcKL"/>
</dbReference>
<comment type="caution">
    <text evidence="1">The sequence shown here is derived from an EMBL/GenBank/DDBJ whole genome shotgun (WGS) entry which is preliminary data.</text>
</comment>
<dbReference type="PANTHER" id="PTHR11012">
    <property type="entry name" value="PROTEIN KINASE-LIKE DOMAIN-CONTAINING"/>
    <property type="match status" value="1"/>
</dbReference>
<organism evidence="1 2">
    <name type="scientific">Pseudoalteromonas luteoviolacea DSM 6061</name>
    <dbReference type="NCBI Taxonomy" id="1365250"/>
    <lineage>
        <taxon>Bacteria</taxon>
        <taxon>Pseudomonadati</taxon>
        <taxon>Pseudomonadota</taxon>
        <taxon>Gammaproteobacteria</taxon>
        <taxon>Alteromonadales</taxon>
        <taxon>Pseudoalteromonadaceae</taxon>
        <taxon>Pseudoalteromonas</taxon>
    </lineage>
</organism>
<evidence type="ECO:0000313" key="2">
    <source>
        <dbReference type="Proteomes" id="UP000076643"/>
    </source>
</evidence>
<dbReference type="PANTHER" id="PTHR11012:SF30">
    <property type="entry name" value="PROTEIN KINASE-LIKE DOMAIN-CONTAINING"/>
    <property type="match status" value="1"/>
</dbReference>
<dbReference type="AlphaFoldDB" id="A0A166X0A5"/>
<dbReference type="Proteomes" id="UP000076643">
    <property type="component" value="Unassembled WGS sequence"/>
</dbReference>
<proteinExistence type="predicted"/>
<dbReference type="Gene3D" id="3.90.1200.10">
    <property type="match status" value="1"/>
</dbReference>
<sequence length="315" mass="36859">MQSSLYQQFLKVSNSSGRIELWNRCGTLEKFVIDSKYYVAKISKVPDDLQHKHIEQTDFALTRKVRSYQKEQLFYKRYVGMLSQISLAPQVYELHHERGTFVTLLEDFEAIGFHNKTSVQPSEIKQILNWLAGFHAIWLEAAENHSMHDEFGEGNYWHLKTRPDELEKMPSCQLKQQAKKIDEALGAAKFRTLIHGDAKLANFAFKKDAVIGYDFQHVGVGIGLADVMLLFTTVLENDELERYCESLLDYYFQALAEKMNKLNIQIQPSQVETEWRPLWPILWADFHRFLAGWKPDHKKINRFMKTQSNKLRVLL</sequence>
<accession>A0A166X0A5</accession>
<reference evidence="1 2" key="1">
    <citation type="submission" date="2013-07" db="EMBL/GenBank/DDBJ databases">
        <title>Comparative Genomic and Metabolomic Analysis of Twelve Strains of Pseudoalteromonas luteoviolacea.</title>
        <authorList>
            <person name="Vynne N.G."/>
            <person name="Mansson M."/>
            <person name="Gram L."/>
        </authorList>
    </citation>
    <scope>NUCLEOTIDE SEQUENCE [LARGE SCALE GENOMIC DNA]</scope>
    <source>
        <strain evidence="1 2">DSM 6061</strain>
    </source>
</reference>
<dbReference type="SUPFAM" id="SSF56112">
    <property type="entry name" value="Protein kinase-like (PK-like)"/>
    <property type="match status" value="1"/>
</dbReference>
<evidence type="ECO:0000313" key="1">
    <source>
        <dbReference type="EMBL" id="KZN39097.1"/>
    </source>
</evidence>
<gene>
    <name evidence="1" type="ORF">N475_14900</name>
</gene>
<protein>
    <recommendedName>
        <fullName evidence="3">CHK kinase-like domain-containing protein</fullName>
    </recommendedName>
</protein>
<keyword evidence="2" id="KW-1185">Reference proteome</keyword>
<dbReference type="PATRIC" id="fig|1365250.3.peg.2210"/>
<name>A0A166X0A5_9GAMM</name>
<dbReference type="EMBL" id="AUYB01000100">
    <property type="protein sequence ID" value="KZN39097.1"/>
    <property type="molecule type" value="Genomic_DNA"/>
</dbReference>